<evidence type="ECO:0000256" key="1">
    <source>
        <dbReference type="SAM" id="Phobius"/>
    </source>
</evidence>
<protein>
    <recommendedName>
        <fullName evidence="5">PEP-CTERM protein-sorting domain-containing protein</fullName>
    </recommendedName>
</protein>
<gene>
    <name evidence="3" type="ORF">GHT07_05080</name>
</gene>
<evidence type="ECO:0000313" key="4">
    <source>
        <dbReference type="Proteomes" id="UP000487350"/>
    </source>
</evidence>
<feature type="signal peptide" evidence="2">
    <location>
        <begin position="1"/>
        <end position="22"/>
    </location>
</feature>
<accession>A0A844B4N5</accession>
<comment type="caution">
    <text evidence="3">The sequence shown here is derived from an EMBL/GenBank/DDBJ whole genome shotgun (WGS) entry which is preliminary data.</text>
</comment>
<keyword evidence="1" id="KW-1133">Transmembrane helix</keyword>
<dbReference type="RefSeq" id="WP_153583981.1">
    <property type="nucleotide sequence ID" value="NZ_WJBU01000004.1"/>
</dbReference>
<keyword evidence="1" id="KW-0812">Transmembrane</keyword>
<dbReference type="AlphaFoldDB" id="A0A844B4N5"/>
<dbReference type="Proteomes" id="UP000487350">
    <property type="component" value="Unassembled WGS sequence"/>
</dbReference>
<keyword evidence="2" id="KW-0732">Signal</keyword>
<proteinExistence type="predicted"/>
<name>A0A844B4N5_9BURK</name>
<evidence type="ECO:0000256" key="2">
    <source>
        <dbReference type="SAM" id="SignalP"/>
    </source>
</evidence>
<sequence>MSKKTLTTVALLCVAALLPAHAFAVSSVPEIDGALSLQAIALMGGLVYLLKRKK</sequence>
<evidence type="ECO:0008006" key="5">
    <source>
        <dbReference type="Google" id="ProtNLM"/>
    </source>
</evidence>
<reference evidence="3 4" key="1">
    <citation type="submission" date="2019-11" db="EMBL/GenBank/DDBJ databases">
        <title>Caenimonas koreensis gen. nov., sp. nov., isolated from activated sludge.</title>
        <authorList>
            <person name="Seung H.R."/>
        </authorList>
    </citation>
    <scope>NUCLEOTIDE SEQUENCE [LARGE SCALE GENOMIC DNA]</scope>
    <source>
        <strain evidence="3 4">EMB320</strain>
    </source>
</reference>
<keyword evidence="1" id="KW-0472">Membrane</keyword>
<organism evidence="3 4">
    <name type="scientific">Caenimonas koreensis DSM 17982</name>
    <dbReference type="NCBI Taxonomy" id="1121255"/>
    <lineage>
        <taxon>Bacteria</taxon>
        <taxon>Pseudomonadati</taxon>
        <taxon>Pseudomonadota</taxon>
        <taxon>Betaproteobacteria</taxon>
        <taxon>Burkholderiales</taxon>
        <taxon>Comamonadaceae</taxon>
        <taxon>Caenimonas</taxon>
    </lineage>
</organism>
<keyword evidence="4" id="KW-1185">Reference proteome</keyword>
<dbReference type="EMBL" id="WJBU01000004">
    <property type="protein sequence ID" value="MRD46639.1"/>
    <property type="molecule type" value="Genomic_DNA"/>
</dbReference>
<feature type="transmembrane region" description="Helical" evidence="1">
    <location>
        <begin position="34"/>
        <end position="50"/>
    </location>
</feature>
<evidence type="ECO:0000313" key="3">
    <source>
        <dbReference type="EMBL" id="MRD46639.1"/>
    </source>
</evidence>
<feature type="chain" id="PRO_5032432487" description="PEP-CTERM protein-sorting domain-containing protein" evidence="2">
    <location>
        <begin position="23"/>
        <end position="54"/>
    </location>
</feature>